<dbReference type="EMBL" id="JAGPXC010000002">
    <property type="protein sequence ID" value="KAH6658409.1"/>
    <property type="molecule type" value="Genomic_DNA"/>
</dbReference>
<gene>
    <name evidence="1" type="ORF">BKA67DRAFT_689552</name>
</gene>
<sequence>MSTFSAFTLTPEEILSFETDLQDLLSSIHRILNERPSPLSVYDWSEALRLVRDAFMLAVDMHALLPESDARLVTLFRYKGDCLRGLGRRQEARDAYLASRRAEEECCIGAAGNWRLGEEPEPWLCDEVRSRRLGRLWSTPLRDEPDLGVLGYKTELWDPEPPLLVGSAECWPRRVEGCTRDVTGGLPWSLSEVVGGFVGVRTPVLRSRKGESIAKGKAVKCAP</sequence>
<evidence type="ECO:0000313" key="2">
    <source>
        <dbReference type="Proteomes" id="UP000758603"/>
    </source>
</evidence>
<dbReference type="Proteomes" id="UP000758603">
    <property type="component" value="Unassembled WGS sequence"/>
</dbReference>
<proteinExistence type="predicted"/>
<comment type="caution">
    <text evidence="1">The sequence shown here is derived from an EMBL/GenBank/DDBJ whole genome shotgun (WGS) entry which is preliminary data.</text>
</comment>
<accession>A0A9P8UU53</accession>
<protein>
    <submittedName>
        <fullName evidence="1">Uncharacterized protein</fullName>
    </submittedName>
</protein>
<dbReference type="RefSeq" id="XP_045962643.1">
    <property type="nucleotide sequence ID" value="XM_046109100.1"/>
</dbReference>
<dbReference type="OrthoDB" id="4716374at2759"/>
<keyword evidence="2" id="KW-1185">Reference proteome</keyword>
<name>A0A9P8UU53_9PEZI</name>
<evidence type="ECO:0000313" key="1">
    <source>
        <dbReference type="EMBL" id="KAH6658409.1"/>
    </source>
</evidence>
<dbReference type="GeneID" id="70137991"/>
<reference evidence="1" key="1">
    <citation type="journal article" date="2021" name="Nat. Commun.">
        <title>Genetic determinants of endophytism in the Arabidopsis root mycobiome.</title>
        <authorList>
            <person name="Mesny F."/>
            <person name="Miyauchi S."/>
            <person name="Thiergart T."/>
            <person name="Pickel B."/>
            <person name="Atanasova L."/>
            <person name="Karlsson M."/>
            <person name="Huettel B."/>
            <person name="Barry K.W."/>
            <person name="Haridas S."/>
            <person name="Chen C."/>
            <person name="Bauer D."/>
            <person name="Andreopoulos W."/>
            <person name="Pangilinan J."/>
            <person name="LaButti K."/>
            <person name="Riley R."/>
            <person name="Lipzen A."/>
            <person name="Clum A."/>
            <person name="Drula E."/>
            <person name="Henrissat B."/>
            <person name="Kohler A."/>
            <person name="Grigoriev I.V."/>
            <person name="Martin F.M."/>
            <person name="Hacquard S."/>
        </authorList>
    </citation>
    <scope>NUCLEOTIDE SEQUENCE</scope>
    <source>
        <strain evidence="1">MPI-SDFR-AT-0073</strain>
    </source>
</reference>
<organism evidence="1 2">
    <name type="scientific">Truncatella angustata</name>
    <dbReference type="NCBI Taxonomy" id="152316"/>
    <lineage>
        <taxon>Eukaryota</taxon>
        <taxon>Fungi</taxon>
        <taxon>Dikarya</taxon>
        <taxon>Ascomycota</taxon>
        <taxon>Pezizomycotina</taxon>
        <taxon>Sordariomycetes</taxon>
        <taxon>Xylariomycetidae</taxon>
        <taxon>Amphisphaeriales</taxon>
        <taxon>Sporocadaceae</taxon>
        <taxon>Truncatella</taxon>
    </lineage>
</organism>
<dbReference type="AlphaFoldDB" id="A0A9P8UU53"/>